<dbReference type="AlphaFoldDB" id="A0A1H2DBJ4"/>
<dbReference type="EMBL" id="LT629758">
    <property type="protein sequence ID" value="SDT80118.1"/>
    <property type="molecule type" value="Genomic_DNA"/>
</dbReference>
<dbReference type="InterPro" id="IPR029475">
    <property type="entry name" value="DUF6807"/>
</dbReference>
<evidence type="ECO:0000313" key="1">
    <source>
        <dbReference type="EMBL" id="SDT80118.1"/>
    </source>
</evidence>
<organism evidence="1 2">
    <name type="scientific">Actinoplanes derwentensis</name>
    <dbReference type="NCBI Taxonomy" id="113562"/>
    <lineage>
        <taxon>Bacteria</taxon>
        <taxon>Bacillati</taxon>
        <taxon>Actinomycetota</taxon>
        <taxon>Actinomycetes</taxon>
        <taxon>Micromonosporales</taxon>
        <taxon>Micromonosporaceae</taxon>
        <taxon>Actinoplanes</taxon>
    </lineage>
</organism>
<dbReference type="Proteomes" id="UP000198688">
    <property type="component" value="Chromosome I"/>
</dbReference>
<evidence type="ECO:0000313" key="2">
    <source>
        <dbReference type="Proteomes" id="UP000198688"/>
    </source>
</evidence>
<accession>A0A1H2DBJ4</accession>
<sequence length="279" mass="30162">MTGDAPAVLRLGGHPVAEYVWRPELPVALSPRPYLHPVRTLGGLTVTDLMPLSHRHHLGVSVAVAEVDGANFWGGRTFIPGHGPAWLDNQGSQEHVRWLRRTDTHLSHTLRWVTIDGRPLLAERRDLSCRPAGPGAWALDFGFALTNTTGETLPVRSPAAHGRTGAGYGGFFWRAPSGHCQIKTRWGTGPETVHGRRAGWLTVLGDGWSLVFIPVGAETRADPWFARTRDYLGFGSALAWDEPLLLAPGATVARRIVTVVADGPVGTERADAYAAETAS</sequence>
<dbReference type="RefSeq" id="WP_092555471.1">
    <property type="nucleotide sequence ID" value="NZ_BOMJ01000045.1"/>
</dbReference>
<dbReference type="Pfam" id="PF14100">
    <property type="entry name" value="DUF6807"/>
    <property type="match status" value="1"/>
</dbReference>
<proteinExistence type="predicted"/>
<dbReference type="STRING" id="113562.SAMN04489716_9068"/>
<gene>
    <name evidence="1" type="ORF">SAMN04489716_9068</name>
</gene>
<keyword evidence="2" id="KW-1185">Reference proteome</keyword>
<protein>
    <submittedName>
        <fullName evidence="1">Methane oxygenase PmoA</fullName>
    </submittedName>
</protein>
<reference evidence="1 2" key="1">
    <citation type="submission" date="2016-10" db="EMBL/GenBank/DDBJ databases">
        <authorList>
            <person name="de Groot N.N."/>
        </authorList>
    </citation>
    <scope>NUCLEOTIDE SEQUENCE [LARGE SCALE GENOMIC DNA]</scope>
    <source>
        <strain evidence="1 2">DSM 43941</strain>
    </source>
</reference>
<name>A0A1H2DBJ4_9ACTN</name>
<dbReference type="OrthoDB" id="242375at2"/>